<dbReference type="STRING" id="10228.B3RJ68"/>
<dbReference type="RefSeq" id="XP_002107680.1">
    <property type="nucleotide sequence ID" value="XM_002107644.1"/>
</dbReference>
<dbReference type="GO" id="GO:0000045">
    <property type="term" value="P:autophagosome assembly"/>
    <property type="evidence" value="ECO:0000318"/>
    <property type="project" value="GO_Central"/>
</dbReference>
<keyword evidence="7" id="KW-0788">Thiol protease</keyword>
<evidence type="ECO:0000256" key="4">
    <source>
        <dbReference type="ARBA" id="ARBA00022490"/>
    </source>
</evidence>
<dbReference type="Pfam" id="PF03416">
    <property type="entry name" value="Peptidase_C54"/>
    <property type="match status" value="1"/>
</dbReference>
<evidence type="ECO:0000256" key="6">
    <source>
        <dbReference type="ARBA" id="ARBA00022801"/>
    </source>
</evidence>
<comment type="catalytic activity">
    <reaction evidence="10">
        <text>[protein]-C-terminal L-amino acid-glycyl-phosphatidylethanolamide + H2O = [protein]-C-terminal L-amino acid-glycine + a 1,2-diacyl-sn-glycero-3-phosphoethanolamine</text>
        <dbReference type="Rhea" id="RHEA:67548"/>
        <dbReference type="Rhea" id="RHEA-COMP:17323"/>
        <dbReference type="Rhea" id="RHEA-COMP:17324"/>
        <dbReference type="ChEBI" id="CHEBI:15377"/>
        <dbReference type="ChEBI" id="CHEBI:64612"/>
        <dbReference type="ChEBI" id="CHEBI:172940"/>
        <dbReference type="ChEBI" id="CHEBI:172941"/>
    </reaction>
    <physiologicalReaction direction="left-to-right" evidence="10">
        <dbReference type="Rhea" id="RHEA:67549"/>
    </physiologicalReaction>
</comment>
<organism evidence="13 14">
    <name type="scientific">Trichoplax adhaerens</name>
    <name type="common">Trichoplax reptans</name>
    <dbReference type="NCBI Taxonomy" id="10228"/>
    <lineage>
        <taxon>Eukaryota</taxon>
        <taxon>Metazoa</taxon>
        <taxon>Placozoa</taxon>
        <taxon>Uniplacotomia</taxon>
        <taxon>Trichoplacea</taxon>
        <taxon>Trichoplacidae</taxon>
        <taxon>Trichoplax</taxon>
    </lineage>
</organism>
<dbReference type="GO" id="GO:0035973">
    <property type="term" value="P:aggrephagy"/>
    <property type="evidence" value="ECO:0000318"/>
    <property type="project" value="GO_Central"/>
</dbReference>
<dbReference type="InterPro" id="IPR005078">
    <property type="entry name" value="Peptidase_C54"/>
</dbReference>
<accession>B3RJ68</accession>
<comment type="subcellular location">
    <subcellularLocation>
        <location evidence="1 11">Cytoplasm</location>
    </subcellularLocation>
</comment>
<keyword evidence="6 11" id="KW-0378">Hydrolase</keyword>
<evidence type="ECO:0000256" key="5">
    <source>
        <dbReference type="ARBA" id="ARBA00022670"/>
    </source>
</evidence>
<dbReference type="InterPro" id="IPR038765">
    <property type="entry name" value="Papain-like_cys_pep_sf"/>
</dbReference>
<keyword evidence="14" id="KW-1185">Reference proteome</keyword>
<dbReference type="AlphaFoldDB" id="B3RJ68"/>
<comment type="similarity">
    <text evidence="2 11">Belongs to the peptidase C54 family.</text>
</comment>
<dbReference type="GO" id="GO:0015031">
    <property type="term" value="P:protein transport"/>
    <property type="evidence" value="ECO:0007669"/>
    <property type="project" value="UniProtKB-KW"/>
</dbReference>
<dbReference type="GO" id="GO:0000423">
    <property type="term" value="P:mitophagy"/>
    <property type="evidence" value="ECO:0000318"/>
    <property type="project" value="GO_Central"/>
</dbReference>
<sequence>MDVACATYEVDFIEERSIRYGREPVWLLGCCYNPLEEFDKLIADINSKFWFTYRKNYPPIGGIGPTSDKGWGCMLRCGQMILGQALVMRHLGRDWRWFKNKEQLANYWKILKLFLDSKDSLYSIHQIAQMGVSEGKKISQWFGPNTAAQVLKKLIMFDEWSQMGVYVAMDNIVVIDDIKKICHNHITRTSQGNAANSDAQGSSNEQSNAWKPLLLFIPLRLGLTDLNPIYKDKLNKCFRIKNTLGIIGGKPNSAHYFIGIQGDYLLYLDPHTVQETVKVKPNCPFSDKTYHQKGTNRLHFSYMDPSVALGFYSATEEEFNELCRDFTDVCILNSAQPPLFEVVEQRPPHWPELVLPNSPYDDTSDVGIREERHFDSDNDFEIIDM</sequence>
<dbReference type="PANTHER" id="PTHR22624">
    <property type="entry name" value="CYSTEINE PROTEASE ATG4"/>
    <property type="match status" value="1"/>
</dbReference>
<gene>
    <name evidence="13" type="ORF">TRIADDRAFT_20340</name>
</gene>
<dbReference type="GO" id="GO:0016485">
    <property type="term" value="P:protein processing"/>
    <property type="evidence" value="ECO:0000318"/>
    <property type="project" value="GO_Central"/>
</dbReference>
<dbReference type="GO" id="GO:0034727">
    <property type="term" value="P:piecemeal microautophagy of the nucleus"/>
    <property type="evidence" value="ECO:0000318"/>
    <property type="project" value="GO_Central"/>
</dbReference>
<dbReference type="GO" id="GO:0005737">
    <property type="term" value="C:cytoplasm"/>
    <property type="evidence" value="ECO:0000318"/>
    <property type="project" value="GO_Central"/>
</dbReference>
<evidence type="ECO:0000313" key="14">
    <source>
        <dbReference type="Proteomes" id="UP000009022"/>
    </source>
</evidence>
<evidence type="ECO:0000256" key="7">
    <source>
        <dbReference type="ARBA" id="ARBA00022807"/>
    </source>
</evidence>
<evidence type="ECO:0000256" key="8">
    <source>
        <dbReference type="ARBA" id="ARBA00022927"/>
    </source>
</evidence>
<protein>
    <recommendedName>
        <fullName evidence="11">Cysteine protease</fullName>
        <ecNumber evidence="11">3.4.22.-</ecNumber>
    </recommendedName>
</protein>
<keyword evidence="8 11" id="KW-0653">Protein transport</keyword>
<dbReference type="GeneID" id="6749695"/>
<feature type="domain" description="Peptidase C54 catalytic" evidence="12">
    <location>
        <begin position="40"/>
        <end position="324"/>
    </location>
</feature>
<dbReference type="CTD" id="6749695"/>
<dbReference type="GO" id="GO:0004197">
    <property type="term" value="F:cysteine-type endopeptidase activity"/>
    <property type="evidence" value="ECO:0000318"/>
    <property type="project" value="GO_Central"/>
</dbReference>
<dbReference type="GO" id="GO:0019786">
    <property type="term" value="F:protein-phosphatidylethanolamide deconjugating activity"/>
    <property type="evidence" value="ECO:0000318"/>
    <property type="project" value="GO_Central"/>
</dbReference>
<reference evidence="13 14" key="1">
    <citation type="journal article" date="2008" name="Nature">
        <title>The Trichoplax genome and the nature of placozoans.</title>
        <authorList>
            <person name="Srivastava M."/>
            <person name="Begovic E."/>
            <person name="Chapman J."/>
            <person name="Putnam N.H."/>
            <person name="Hellsten U."/>
            <person name="Kawashima T."/>
            <person name="Kuo A."/>
            <person name="Mitros T."/>
            <person name="Salamov A."/>
            <person name="Carpenter M.L."/>
            <person name="Signorovitch A.Y."/>
            <person name="Moreno M.A."/>
            <person name="Kamm K."/>
            <person name="Grimwood J."/>
            <person name="Schmutz J."/>
            <person name="Shapiro H."/>
            <person name="Grigoriev I.V."/>
            <person name="Buss L.W."/>
            <person name="Schierwater B."/>
            <person name="Dellaporta S.L."/>
            <person name="Rokhsar D.S."/>
        </authorList>
    </citation>
    <scope>NUCLEOTIDE SEQUENCE [LARGE SCALE GENOMIC DNA]</scope>
    <source>
        <strain evidence="13 14">Grell-BS-1999</strain>
    </source>
</reference>
<dbReference type="OrthoDB" id="2960936at2759"/>
<dbReference type="InParanoid" id="B3RJ68"/>
<dbReference type="PANTHER" id="PTHR22624:SF49">
    <property type="entry name" value="CYSTEINE PROTEASE"/>
    <property type="match status" value="1"/>
</dbReference>
<dbReference type="SUPFAM" id="SSF54001">
    <property type="entry name" value="Cysteine proteinases"/>
    <property type="match status" value="1"/>
</dbReference>
<name>B3RJ68_TRIAD</name>
<evidence type="ECO:0000256" key="2">
    <source>
        <dbReference type="ARBA" id="ARBA00010958"/>
    </source>
</evidence>
<proteinExistence type="inferred from homology"/>
<dbReference type="Proteomes" id="UP000009022">
    <property type="component" value="Unassembled WGS sequence"/>
</dbReference>
<evidence type="ECO:0000256" key="1">
    <source>
        <dbReference type="ARBA" id="ARBA00004496"/>
    </source>
</evidence>
<comment type="function">
    <text evidence="11">Cysteine protease that plays a key role in autophagy by mediating both proteolytic activation and delipidation of ATG8 family proteins.</text>
</comment>
<dbReference type="KEGG" id="tad:TRIADDRAFT_20340"/>
<dbReference type="HOGENOM" id="CLU_021259_0_1_1"/>
<dbReference type="EMBL" id="DS985241">
    <property type="protein sequence ID" value="EDV28478.1"/>
    <property type="molecule type" value="Genomic_DNA"/>
</dbReference>
<keyword evidence="5 11" id="KW-0645">Protease</keyword>
<dbReference type="EC" id="3.4.22.-" evidence="11"/>
<evidence type="ECO:0000256" key="3">
    <source>
        <dbReference type="ARBA" id="ARBA00022448"/>
    </source>
</evidence>
<dbReference type="eggNOG" id="KOG2674">
    <property type="taxonomic scope" value="Eukaryota"/>
</dbReference>
<evidence type="ECO:0000313" key="13">
    <source>
        <dbReference type="EMBL" id="EDV28478.1"/>
    </source>
</evidence>
<keyword evidence="9 11" id="KW-0072">Autophagy</keyword>
<dbReference type="OMA" id="PDETFHC"/>
<dbReference type="InterPro" id="IPR046792">
    <property type="entry name" value="Peptidase_C54_cat"/>
</dbReference>
<dbReference type="PhylomeDB" id="B3RJ68"/>
<dbReference type="FunCoup" id="B3RJ68">
    <property type="interactions" value="1420"/>
</dbReference>
<evidence type="ECO:0000259" key="12">
    <source>
        <dbReference type="Pfam" id="PF03416"/>
    </source>
</evidence>
<evidence type="ECO:0000256" key="10">
    <source>
        <dbReference type="ARBA" id="ARBA00029362"/>
    </source>
</evidence>
<evidence type="ECO:0000256" key="11">
    <source>
        <dbReference type="RuleBase" id="RU363115"/>
    </source>
</evidence>
<evidence type="ECO:0000256" key="9">
    <source>
        <dbReference type="ARBA" id="ARBA00023006"/>
    </source>
</evidence>
<keyword evidence="3" id="KW-0813">Transport</keyword>
<keyword evidence="4 11" id="KW-0963">Cytoplasm</keyword>